<feature type="binding site" evidence="4">
    <location>
        <position position="38"/>
    </location>
    <ligand>
        <name>NADP(+)</name>
        <dbReference type="ChEBI" id="CHEBI:58349"/>
    </ligand>
</feature>
<proteinExistence type="inferred from homology"/>
<organism evidence="6 7">
    <name type="scientific">Micavibrio aeruginosavorus</name>
    <dbReference type="NCBI Taxonomy" id="349221"/>
    <lineage>
        <taxon>Bacteria</taxon>
        <taxon>Pseudomonadati</taxon>
        <taxon>Bdellovibrionota</taxon>
        <taxon>Bdellovibrionia</taxon>
        <taxon>Bdellovibrionales</taxon>
        <taxon>Pseudobdellovibrionaceae</taxon>
        <taxon>Micavibrio</taxon>
    </lineage>
</organism>
<evidence type="ECO:0000313" key="6">
    <source>
        <dbReference type="EMBL" id="PZP55327.1"/>
    </source>
</evidence>
<feature type="binding site" evidence="4">
    <location>
        <begin position="209"/>
        <end position="212"/>
    </location>
    <ligand>
        <name>substrate</name>
    </ligand>
</feature>
<comment type="caution">
    <text evidence="6">The sequence shown here is derived from an EMBL/GenBank/DDBJ whole genome shotgun (WGS) entry which is preliminary data.</text>
</comment>
<feature type="active site" description="Proton acceptor" evidence="4">
    <location>
        <position position="143"/>
    </location>
</feature>
<dbReference type="InterPro" id="IPR036291">
    <property type="entry name" value="NAD(P)-bd_dom_sf"/>
</dbReference>
<comment type="catalytic activity">
    <reaction evidence="4">
        <text>ADP-D-glycero-beta-D-manno-heptose = ADP-L-glycero-beta-D-manno-heptose</text>
        <dbReference type="Rhea" id="RHEA:17577"/>
        <dbReference type="ChEBI" id="CHEBI:59967"/>
        <dbReference type="ChEBI" id="CHEBI:61506"/>
        <dbReference type="EC" id="5.1.3.20"/>
    </reaction>
</comment>
<dbReference type="PANTHER" id="PTHR43103:SF3">
    <property type="entry name" value="ADP-L-GLYCERO-D-MANNO-HEPTOSE-6-EPIMERASE"/>
    <property type="match status" value="1"/>
</dbReference>
<comment type="caution">
    <text evidence="4">Lacks conserved residue(s) required for the propagation of feature annotation.</text>
</comment>
<dbReference type="Pfam" id="PF01370">
    <property type="entry name" value="Epimerase"/>
    <property type="match status" value="1"/>
</dbReference>
<dbReference type="GO" id="GO:0008712">
    <property type="term" value="F:ADP-glyceromanno-heptose 6-epimerase activity"/>
    <property type="evidence" value="ECO:0007669"/>
    <property type="project" value="UniProtKB-UniRule"/>
</dbReference>
<evidence type="ECO:0000256" key="4">
    <source>
        <dbReference type="HAMAP-Rule" id="MF_01601"/>
    </source>
</evidence>
<dbReference type="SUPFAM" id="SSF51735">
    <property type="entry name" value="NAD(P)-binding Rossmann-fold domains"/>
    <property type="match status" value="1"/>
</dbReference>
<feature type="binding site" evidence="4">
    <location>
        <position position="223"/>
    </location>
    <ligand>
        <name>substrate</name>
    </ligand>
</feature>
<evidence type="ECO:0000259" key="5">
    <source>
        <dbReference type="Pfam" id="PF01370"/>
    </source>
</evidence>
<reference evidence="6 7" key="1">
    <citation type="submission" date="2017-08" db="EMBL/GenBank/DDBJ databases">
        <title>Infants hospitalized years apart are colonized by the same room-sourced microbial strains.</title>
        <authorList>
            <person name="Brooks B."/>
            <person name="Olm M.R."/>
            <person name="Firek B.A."/>
            <person name="Baker R."/>
            <person name="Thomas B.C."/>
            <person name="Morowitz M.J."/>
            <person name="Banfield J.F."/>
        </authorList>
    </citation>
    <scope>NUCLEOTIDE SEQUENCE [LARGE SCALE GENOMIC DNA]</scope>
    <source>
        <strain evidence="6">S2_006_000_R2_64</strain>
    </source>
</reference>
<keyword evidence="1 4" id="KW-0521">NADP</keyword>
<evidence type="ECO:0000313" key="7">
    <source>
        <dbReference type="Proteomes" id="UP000249739"/>
    </source>
</evidence>
<keyword evidence="2 4" id="KW-0413">Isomerase</keyword>
<feature type="binding site" evidence="4">
    <location>
        <position position="186"/>
    </location>
    <ligand>
        <name>NADP(+)</name>
        <dbReference type="ChEBI" id="CHEBI:58349"/>
    </ligand>
</feature>
<dbReference type="Proteomes" id="UP000249739">
    <property type="component" value="Unassembled WGS sequence"/>
</dbReference>
<comment type="cofactor">
    <cofactor evidence="4">
        <name>NADP(+)</name>
        <dbReference type="ChEBI" id="CHEBI:58349"/>
    </cofactor>
    <text evidence="4">Binds 1 NADP(+) per subunit.</text>
</comment>
<sequence>MIIVTGGAGFIGSNLVAGLEAHGLTDIVVCDVFGTDDKWRNLSKRALRDIVPPQDLFQYLSRHKTEIKVVFHMGAISATTERDVDKIVENNFVFTRDLWRWCAKNNVRFIYASSAATYGDGNQGFKDDDAPQELAKLHPLNAYGWSKHAFDRRVSDLIHVSKSESPPPQWAGLKFFNVYGPNEYHKGEQASVISKLYPQIAAGAQAKLFKSANPKYEDGGQLRDFVYVDDCVSVMLWLYENPKVSGLFNVGTGKARSFKDLALATFTAAGLPPKIHYNDMPEQLKGKYQYFTEADMTKLRAAGYDKPMTELEDGVRQFVQLYMAKEDQYR</sequence>
<protein>
    <recommendedName>
        <fullName evidence="4">ADP-L-glycero-D-manno-heptose-6-epimerase</fullName>
        <ecNumber evidence="4">5.1.3.20</ecNumber>
    </recommendedName>
    <alternativeName>
        <fullName evidence="4">ADP-L-glycero-beta-D-manno-heptose-6-epimerase</fullName>
        <shortName evidence="4">ADP-glyceromanno-heptose 6-epimerase</shortName>
        <shortName evidence="4">ADP-hep 6-epimerase</shortName>
        <shortName evidence="4">AGME</shortName>
    </alternativeName>
</protein>
<comment type="function">
    <text evidence="4">Catalyzes the interconversion between ADP-D-glycero-beta-D-manno-heptose and ADP-L-glycero-beta-D-manno-heptose via an epimerization at carbon 6 of the heptose.</text>
</comment>
<dbReference type="PANTHER" id="PTHR43103">
    <property type="entry name" value="NUCLEOSIDE-DIPHOSPHATE-SUGAR EPIMERASE"/>
    <property type="match status" value="1"/>
</dbReference>
<dbReference type="Gene3D" id="3.90.25.10">
    <property type="entry name" value="UDP-galactose 4-epimerase, domain 1"/>
    <property type="match status" value="1"/>
</dbReference>
<dbReference type="GO" id="GO:0097171">
    <property type="term" value="P:ADP-L-glycero-beta-D-manno-heptose biosynthetic process"/>
    <property type="evidence" value="ECO:0007669"/>
    <property type="project" value="UniProtKB-UniPathway"/>
</dbReference>
<name>A0A2W5FNF4_9BACT</name>
<dbReference type="GO" id="GO:0050661">
    <property type="term" value="F:NADP binding"/>
    <property type="evidence" value="ECO:0007669"/>
    <property type="project" value="InterPro"/>
</dbReference>
<comment type="domain">
    <text evidence="4">Contains a large N-terminal NADP-binding domain, and a smaller C-terminal substrate-binding domain.</text>
</comment>
<feature type="active site" description="Proton acceptor" evidence="4">
    <location>
        <position position="186"/>
    </location>
</feature>
<dbReference type="GO" id="GO:0005975">
    <property type="term" value="P:carbohydrate metabolic process"/>
    <property type="evidence" value="ECO:0007669"/>
    <property type="project" value="UniProtKB-UniRule"/>
</dbReference>
<evidence type="ECO:0000256" key="1">
    <source>
        <dbReference type="ARBA" id="ARBA00022857"/>
    </source>
</evidence>
<feature type="binding site" evidence="4">
    <location>
        <position position="195"/>
    </location>
    <ligand>
        <name>substrate</name>
    </ligand>
</feature>
<feature type="binding site" evidence="4">
    <location>
        <position position="288"/>
    </location>
    <ligand>
        <name>substrate</name>
    </ligand>
</feature>
<dbReference type="EC" id="5.1.3.20" evidence="4"/>
<feature type="binding site" evidence="4">
    <location>
        <position position="177"/>
    </location>
    <ligand>
        <name>substrate</name>
    </ligand>
</feature>
<feature type="binding site" evidence="4">
    <location>
        <begin position="73"/>
        <end position="77"/>
    </location>
    <ligand>
        <name>NADP(+)</name>
        <dbReference type="ChEBI" id="CHEBI:58349"/>
    </ligand>
</feature>
<evidence type="ECO:0000256" key="2">
    <source>
        <dbReference type="ARBA" id="ARBA00023235"/>
    </source>
</evidence>
<feature type="domain" description="NAD-dependent epimerase/dehydratase" evidence="5">
    <location>
        <begin position="2"/>
        <end position="251"/>
    </location>
</feature>
<dbReference type="InterPro" id="IPR011912">
    <property type="entry name" value="Heptose_epim"/>
</dbReference>
<feature type="binding site" evidence="4">
    <location>
        <position position="178"/>
    </location>
    <ligand>
        <name>NADP(+)</name>
        <dbReference type="ChEBI" id="CHEBI:58349"/>
    </ligand>
</feature>
<dbReference type="EMBL" id="QFOT01000075">
    <property type="protein sequence ID" value="PZP55327.1"/>
    <property type="molecule type" value="Genomic_DNA"/>
</dbReference>
<evidence type="ECO:0000256" key="3">
    <source>
        <dbReference type="ARBA" id="ARBA00023277"/>
    </source>
</evidence>
<dbReference type="NCBIfam" id="TIGR02197">
    <property type="entry name" value="heptose_epim"/>
    <property type="match status" value="1"/>
</dbReference>
<comment type="pathway">
    <text evidence="4">Nucleotide-sugar biosynthesis; ADP-L-glycero-beta-D-manno-heptose biosynthesis; ADP-L-glycero-beta-D-manno-heptose from D-glycero-beta-D-manno-heptose 7-phosphate: step 4/4.</text>
</comment>
<dbReference type="InterPro" id="IPR001509">
    <property type="entry name" value="Epimerase_deHydtase"/>
</dbReference>
<comment type="subunit">
    <text evidence="4">Homopentamer.</text>
</comment>
<feature type="binding site" evidence="4">
    <location>
        <position position="147"/>
    </location>
    <ligand>
        <name>NADP(+)</name>
        <dbReference type="ChEBI" id="CHEBI:58349"/>
    </ligand>
</feature>
<feature type="binding site" evidence="4">
    <location>
        <position position="188"/>
    </location>
    <ligand>
        <name>substrate</name>
    </ligand>
</feature>
<feature type="binding site" evidence="4">
    <location>
        <begin position="10"/>
        <end position="11"/>
    </location>
    <ligand>
        <name>NADP(+)</name>
        <dbReference type="ChEBI" id="CHEBI:58349"/>
    </ligand>
</feature>
<dbReference type="UniPathway" id="UPA00356">
    <property type="reaction ID" value="UER00440"/>
</dbReference>
<dbReference type="Gene3D" id="3.40.50.720">
    <property type="entry name" value="NAD(P)-binding Rossmann-like Domain"/>
    <property type="match status" value="1"/>
</dbReference>
<feature type="binding site" evidence="4">
    <location>
        <begin position="31"/>
        <end position="32"/>
    </location>
    <ligand>
        <name>NADP(+)</name>
        <dbReference type="ChEBI" id="CHEBI:58349"/>
    </ligand>
</feature>
<dbReference type="CDD" id="cd05248">
    <property type="entry name" value="ADP_GME_SDR_e"/>
    <property type="match status" value="1"/>
</dbReference>
<keyword evidence="3 4" id="KW-0119">Carbohydrate metabolism</keyword>
<feature type="binding site" evidence="4">
    <location>
        <position position="90"/>
    </location>
    <ligand>
        <name>NADP(+)</name>
        <dbReference type="ChEBI" id="CHEBI:58349"/>
    </ligand>
</feature>
<gene>
    <name evidence="6" type="primary">rfaD</name>
    <name evidence="4" type="synonym">hldD</name>
    <name evidence="6" type="ORF">DI586_07250</name>
</gene>
<accession>A0A2W5FNF4</accession>
<comment type="similarity">
    <text evidence="4">Belongs to the NAD(P)-dependent epimerase/dehydratase family. HldD subfamily.</text>
</comment>
<dbReference type="AlphaFoldDB" id="A0A2W5FNF4"/>
<dbReference type="HAMAP" id="MF_01601">
    <property type="entry name" value="Heptose_epimerase"/>
    <property type="match status" value="1"/>
</dbReference>